<evidence type="ECO:0000313" key="9">
    <source>
        <dbReference type="EMBL" id="AQS52855.1"/>
    </source>
</evidence>
<protein>
    <submittedName>
        <fullName evidence="9">Cysteine desulfurase IscS</fullName>
        <ecNumber evidence="9">2.8.1.7</ecNumber>
    </submittedName>
</protein>
<evidence type="ECO:0000256" key="4">
    <source>
        <dbReference type="ARBA" id="ARBA00022898"/>
    </source>
</evidence>
<evidence type="ECO:0000313" key="10">
    <source>
        <dbReference type="Proteomes" id="UP000188993"/>
    </source>
</evidence>
<dbReference type="InterPro" id="IPR000192">
    <property type="entry name" value="Aminotrans_V_dom"/>
</dbReference>
<feature type="domain" description="Aminotransferase class V" evidence="8">
    <location>
        <begin position="2"/>
        <end position="363"/>
    </location>
</feature>
<dbReference type="GO" id="GO:0031071">
    <property type="term" value="F:cysteine desulfurase activity"/>
    <property type="evidence" value="ECO:0007669"/>
    <property type="project" value="UniProtKB-EC"/>
</dbReference>
<dbReference type="InterPro" id="IPR020578">
    <property type="entry name" value="Aminotrans_V_PyrdxlP_BS"/>
</dbReference>
<dbReference type="KEGG" id="jda:BW727_100462"/>
<dbReference type="InterPro" id="IPR015421">
    <property type="entry name" value="PyrdxlP-dep_Trfase_major"/>
</dbReference>
<dbReference type="EC" id="2.8.1.7" evidence="9"/>
<dbReference type="Gene3D" id="3.40.640.10">
    <property type="entry name" value="Type I PLP-dependent aspartate aminotransferase-like (Major domain)"/>
    <property type="match status" value="1"/>
</dbReference>
<reference evidence="9 10" key="1">
    <citation type="journal article" date="2014" name="Int. J. Syst. Evol. Microbiol.">
        <title>Jeotgalibaca dankookensis gen. nov., sp. nov., a member of the family Carnobacteriaceae, isolated from seujeot (Korean traditional food).</title>
        <authorList>
            <person name="Lee D.G."/>
            <person name="Trujillo M.E."/>
            <person name="Kang H."/>
            <person name="Ahn T.Y."/>
        </authorList>
    </citation>
    <scope>NUCLEOTIDE SEQUENCE [LARGE SCALE GENOMIC DNA]</scope>
    <source>
        <strain evidence="9 10">EX-07</strain>
    </source>
</reference>
<dbReference type="Pfam" id="PF00266">
    <property type="entry name" value="Aminotran_5"/>
    <property type="match status" value="1"/>
</dbReference>
<keyword evidence="6" id="KW-0411">Iron-sulfur</keyword>
<evidence type="ECO:0000256" key="2">
    <source>
        <dbReference type="ARBA" id="ARBA00006490"/>
    </source>
</evidence>
<comment type="cofactor">
    <cofactor evidence="1 7">
        <name>pyridoxal 5'-phosphate</name>
        <dbReference type="ChEBI" id="CHEBI:597326"/>
    </cofactor>
</comment>
<evidence type="ECO:0000256" key="6">
    <source>
        <dbReference type="ARBA" id="ARBA00023014"/>
    </source>
</evidence>
<organism evidence="9 10">
    <name type="scientific">Jeotgalibaca dankookensis</name>
    <dbReference type="NCBI Taxonomy" id="708126"/>
    <lineage>
        <taxon>Bacteria</taxon>
        <taxon>Bacillati</taxon>
        <taxon>Bacillota</taxon>
        <taxon>Bacilli</taxon>
        <taxon>Lactobacillales</taxon>
        <taxon>Carnobacteriaceae</taxon>
        <taxon>Jeotgalibaca</taxon>
    </lineage>
</organism>
<dbReference type="GO" id="GO:0046872">
    <property type="term" value="F:metal ion binding"/>
    <property type="evidence" value="ECO:0007669"/>
    <property type="project" value="UniProtKB-KW"/>
</dbReference>
<sequence length="379" mass="42079">MIYFDNSATTKIFPEALETYFKVSEEVFGNPSSLHQEGVYADQLLQQARQQVARLLEVSPQEIYFTSGGTEGDNWVIKGTAMEKYPHGKHIITSAVEHPAVSKSMKQLEKLGFEITYLPVNERGVISTADLEHAIRTDTILVSLIAVNNEVGAVQPLKEVGDILEHYPRIHYHVDAVQAVTEQRAVITHSRIDFLVLSAHKFNGPKGVGIVYKKAGRRLAPLLSGGGQESGERSSTENLPGIAATARALRITIEDNLETRQHEKKLRDLLMKFLKSFADVRLFSGVEGAAHIICFAMRDVRGEVMVHAFEDAGVILSTTSACASKKSDTPATLQAMGVCDSWSRCAVRISLSKDNTVEEVEDFKKIFDQLHRKFKKIQK</sequence>
<dbReference type="GO" id="GO:0051536">
    <property type="term" value="F:iron-sulfur cluster binding"/>
    <property type="evidence" value="ECO:0007669"/>
    <property type="project" value="UniProtKB-KW"/>
</dbReference>
<dbReference type="PROSITE" id="PS00595">
    <property type="entry name" value="AA_TRANSFER_CLASS_5"/>
    <property type="match status" value="1"/>
</dbReference>
<keyword evidence="5" id="KW-0408">Iron</keyword>
<keyword evidence="9" id="KW-0808">Transferase</keyword>
<dbReference type="InterPro" id="IPR015424">
    <property type="entry name" value="PyrdxlP-dep_Trfase"/>
</dbReference>
<evidence type="ECO:0000256" key="5">
    <source>
        <dbReference type="ARBA" id="ARBA00023004"/>
    </source>
</evidence>
<dbReference type="Proteomes" id="UP000188993">
    <property type="component" value="Chromosome"/>
</dbReference>
<dbReference type="STRING" id="708126.BW727_100462"/>
<keyword evidence="4" id="KW-0663">Pyridoxal phosphate</keyword>
<dbReference type="Gene3D" id="3.90.1150.10">
    <property type="entry name" value="Aspartate Aminotransferase, domain 1"/>
    <property type="match status" value="1"/>
</dbReference>
<accession>A0A1S6IMT8</accession>
<dbReference type="EMBL" id="CP019728">
    <property type="protein sequence ID" value="AQS52855.1"/>
    <property type="molecule type" value="Genomic_DNA"/>
</dbReference>
<dbReference type="AlphaFoldDB" id="A0A1S6IMT8"/>
<dbReference type="InterPro" id="IPR016454">
    <property type="entry name" value="Cysteine_dSase"/>
</dbReference>
<dbReference type="OrthoDB" id="9808002at2"/>
<keyword evidence="3" id="KW-0479">Metal-binding</keyword>
<dbReference type="PIRSF" id="PIRSF005572">
    <property type="entry name" value="NifS"/>
    <property type="match status" value="1"/>
</dbReference>
<evidence type="ECO:0000259" key="8">
    <source>
        <dbReference type="Pfam" id="PF00266"/>
    </source>
</evidence>
<dbReference type="Gene3D" id="1.10.260.50">
    <property type="match status" value="1"/>
</dbReference>
<dbReference type="InterPro" id="IPR015422">
    <property type="entry name" value="PyrdxlP-dep_Trfase_small"/>
</dbReference>
<dbReference type="SUPFAM" id="SSF53383">
    <property type="entry name" value="PLP-dependent transferases"/>
    <property type="match status" value="1"/>
</dbReference>
<proteinExistence type="inferred from homology"/>
<evidence type="ECO:0000256" key="7">
    <source>
        <dbReference type="RuleBase" id="RU004504"/>
    </source>
</evidence>
<gene>
    <name evidence="9" type="primary">iscS_1</name>
    <name evidence="9" type="ORF">BW727_100462</name>
</gene>
<name>A0A1S6IMT8_9LACT</name>
<dbReference type="PANTHER" id="PTHR11601">
    <property type="entry name" value="CYSTEINE DESULFURYLASE FAMILY MEMBER"/>
    <property type="match status" value="1"/>
</dbReference>
<keyword evidence="10" id="KW-1185">Reference proteome</keyword>
<comment type="similarity">
    <text evidence="2">Belongs to the class-V pyridoxal-phosphate-dependent aminotransferase family. NifS/IscS subfamily.</text>
</comment>
<evidence type="ECO:0000256" key="3">
    <source>
        <dbReference type="ARBA" id="ARBA00022723"/>
    </source>
</evidence>
<evidence type="ECO:0000256" key="1">
    <source>
        <dbReference type="ARBA" id="ARBA00001933"/>
    </source>
</evidence>
<dbReference type="RefSeq" id="WP_062471211.1">
    <property type="nucleotide sequence ID" value="NZ_BBYN01000028.1"/>
</dbReference>
<dbReference type="PANTHER" id="PTHR11601:SF50">
    <property type="entry name" value="CYSTEINE DESULFURASE ISCS 2-RELATED"/>
    <property type="match status" value="1"/>
</dbReference>